<dbReference type="EMBL" id="UINC01037122">
    <property type="protein sequence ID" value="SVB32144.1"/>
    <property type="molecule type" value="Genomic_DNA"/>
</dbReference>
<comment type="pathway">
    <text evidence="1">Cofactor biosynthesis; molybdopterin biosynthesis.</text>
</comment>
<proteinExistence type="predicted"/>
<dbReference type="AlphaFoldDB" id="A0A382D263"/>
<feature type="domain" description="Molybdopterin cofactor biosynthesis C (MoaC)" evidence="3">
    <location>
        <begin position="1"/>
        <end position="80"/>
    </location>
</feature>
<dbReference type="SUPFAM" id="SSF55040">
    <property type="entry name" value="Molybdenum cofactor biosynthesis protein C, MoaC"/>
    <property type="match status" value="1"/>
</dbReference>
<evidence type="ECO:0000259" key="3">
    <source>
        <dbReference type="Pfam" id="PF01967"/>
    </source>
</evidence>
<dbReference type="Gene3D" id="3.30.70.640">
    <property type="entry name" value="Molybdopterin cofactor biosynthesis C (MoaC) domain"/>
    <property type="match status" value="1"/>
</dbReference>
<organism evidence="4">
    <name type="scientific">marine metagenome</name>
    <dbReference type="NCBI Taxonomy" id="408172"/>
    <lineage>
        <taxon>unclassified sequences</taxon>
        <taxon>metagenomes</taxon>
        <taxon>ecological metagenomes</taxon>
    </lineage>
</organism>
<feature type="non-terminal residue" evidence="4">
    <location>
        <position position="1"/>
    </location>
</feature>
<sequence length="99" mass="10858">ELIPLCHPLPIDHTATKIILNDKDYSLEVYCVVSAVAKTGVEMEAIMGVNAALITIYDLSKIVNPHLKIDNVKLLIKEGGKSGVWTNPDGLPKFLDNIF</sequence>
<gene>
    <name evidence="4" type="ORF">METZ01_LOCUS184998</name>
</gene>
<accession>A0A382D263</accession>
<dbReference type="Pfam" id="PF01967">
    <property type="entry name" value="MoaC"/>
    <property type="match status" value="1"/>
</dbReference>
<evidence type="ECO:0000256" key="2">
    <source>
        <dbReference type="ARBA" id="ARBA00023150"/>
    </source>
</evidence>
<reference evidence="4" key="1">
    <citation type="submission" date="2018-05" db="EMBL/GenBank/DDBJ databases">
        <authorList>
            <person name="Lanie J.A."/>
            <person name="Ng W.-L."/>
            <person name="Kazmierczak K.M."/>
            <person name="Andrzejewski T.M."/>
            <person name="Davidsen T.M."/>
            <person name="Wayne K.J."/>
            <person name="Tettelin H."/>
            <person name="Glass J.I."/>
            <person name="Rusch D."/>
            <person name="Podicherti R."/>
            <person name="Tsui H.-C.T."/>
            <person name="Winkler M.E."/>
        </authorList>
    </citation>
    <scope>NUCLEOTIDE SEQUENCE</scope>
</reference>
<protein>
    <recommendedName>
        <fullName evidence="3">Molybdopterin cofactor biosynthesis C (MoaC) domain-containing protein</fullName>
    </recommendedName>
</protein>
<evidence type="ECO:0000313" key="4">
    <source>
        <dbReference type="EMBL" id="SVB32144.1"/>
    </source>
</evidence>
<dbReference type="InterPro" id="IPR002820">
    <property type="entry name" value="Mopterin_CF_biosynth-C_dom"/>
</dbReference>
<keyword evidence="2" id="KW-0501">Molybdenum cofactor biosynthesis</keyword>
<dbReference type="InterPro" id="IPR036522">
    <property type="entry name" value="MoaC_sf"/>
</dbReference>
<name>A0A382D263_9ZZZZ</name>
<dbReference type="UniPathway" id="UPA00344"/>
<dbReference type="GO" id="GO:0006777">
    <property type="term" value="P:Mo-molybdopterin cofactor biosynthetic process"/>
    <property type="evidence" value="ECO:0007669"/>
    <property type="project" value="UniProtKB-KW"/>
</dbReference>
<evidence type="ECO:0000256" key="1">
    <source>
        <dbReference type="ARBA" id="ARBA00005046"/>
    </source>
</evidence>